<keyword evidence="6" id="KW-0408">Iron</keyword>
<dbReference type="GO" id="GO:0005737">
    <property type="term" value="C:cytoplasm"/>
    <property type="evidence" value="ECO:0007669"/>
    <property type="project" value="TreeGrafter"/>
</dbReference>
<dbReference type="CDD" id="cd12148">
    <property type="entry name" value="fungal_TF_MHR"/>
    <property type="match status" value="1"/>
</dbReference>
<dbReference type="GO" id="GO:0000981">
    <property type="term" value="F:DNA-binding transcription factor activity, RNA polymerase II-specific"/>
    <property type="evidence" value="ECO:0007669"/>
    <property type="project" value="InterPro"/>
</dbReference>
<comment type="caution">
    <text evidence="9">The sequence shown here is derived from an EMBL/GenBank/DDBJ whole genome shotgun (WGS) entry which is preliminary data.</text>
</comment>
<comment type="cofactor">
    <cofactor evidence="1">
        <name>Fe(2+)</name>
        <dbReference type="ChEBI" id="CHEBI:29033"/>
    </cofactor>
</comment>
<feature type="domain" description="Zn(2)-C6 fungal-type" evidence="8">
    <location>
        <begin position="712"/>
        <end position="740"/>
    </location>
</feature>
<dbReference type="AlphaFoldDB" id="A0AB34FM74"/>
<keyword evidence="7" id="KW-0539">Nucleus</keyword>
<evidence type="ECO:0000256" key="5">
    <source>
        <dbReference type="ARBA" id="ARBA00023002"/>
    </source>
</evidence>
<dbReference type="FunFam" id="3.60.130.10:FF:000005">
    <property type="entry name" value="TfdA family taurine dioxygenase"/>
    <property type="match status" value="1"/>
</dbReference>
<dbReference type="Gene3D" id="3.60.130.10">
    <property type="entry name" value="Clavaminate synthase-like"/>
    <property type="match status" value="1"/>
</dbReference>
<reference evidence="9" key="1">
    <citation type="submission" date="2023-01" db="EMBL/GenBank/DDBJ databases">
        <title>The growth and conidiation of Purpureocillium lavendulum are regulated by nitrogen source and histone H3K14 acetylation.</title>
        <authorList>
            <person name="Tang P."/>
            <person name="Han J."/>
            <person name="Zhang C."/>
            <person name="Tang P."/>
            <person name="Qi F."/>
            <person name="Zhang K."/>
            <person name="Liang L."/>
        </authorList>
    </citation>
    <scope>NUCLEOTIDE SEQUENCE</scope>
    <source>
        <strain evidence="9">YMF1.00683</strain>
    </source>
</reference>
<dbReference type="InterPro" id="IPR051323">
    <property type="entry name" value="AtsK-like"/>
</dbReference>
<evidence type="ECO:0000256" key="1">
    <source>
        <dbReference type="ARBA" id="ARBA00001954"/>
    </source>
</evidence>
<keyword evidence="10" id="KW-1185">Reference proteome</keyword>
<keyword evidence="3" id="KW-0479">Metal-binding</keyword>
<dbReference type="Proteomes" id="UP001163105">
    <property type="component" value="Unassembled WGS sequence"/>
</dbReference>
<accession>A0AB34FM74</accession>
<evidence type="ECO:0000259" key="8">
    <source>
        <dbReference type="PROSITE" id="PS50048"/>
    </source>
</evidence>
<evidence type="ECO:0000256" key="7">
    <source>
        <dbReference type="ARBA" id="ARBA00023242"/>
    </source>
</evidence>
<protein>
    <submittedName>
        <fullName evidence="9">3-ketoacyl-CoA thiolase</fullName>
    </submittedName>
</protein>
<dbReference type="PANTHER" id="PTHR30468:SF20">
    <property type="entry name" value="TAUD_TFDA-LIKE DOMAIN-CONTAINING PROTEIN-RELATED"/>
    <property type="match status" value="1"/>
</dbReference>
<dbReference type="GO" id="GO:0016706">
    <property type="term" value="F:2-oxoglutarate-dependent dioxygenase activity"/>
    <property type="evidence" value="ECO:0007669"/>
    <property type="project" value="TreeGrafter"/>
</dbReference>
<dbReference type="SUPFAM" id="SSF57701">
    <property type="entry name" value="Zn2/Cys6 DNA-binding domain"/>
    <property type="match status" value="1"/>
</dbReference>
<evidence type="ECO:0000256" key="6">
    <source>
        <dbReference type="ARBA" id="ARBA00023004"/>
    </source>
</evidence>
<dbReference type="SMART" id="SM00066">
    <property type="entry name" value="GAL4"/>
    <property type="match status" value="1"/>
</dbReference>
<dbReference type="PANTHER" id="PTHR30468">
    <property type="entry name" value="ALPHA-KETOGLUTARATE-DEPENDENT SULFONATE DIOXYGENASE"/>
    <property type="match status" value="1"/>
</dbReference>
<dbReference type="Gene3D" id="4.10.240.10">
    <property type="entry name" value="Zn(2)-C6 fungal-type DNA-binding domain"/>
    <property type="match status" value="1"/>
</dbReference>
<gene>
    <name evidence="9" type="ORF">O9K51_06398</name>
</gene>
<dbReference type="PROSITE" id="PS50048">
    <property type="entry name" value="ZN2_CY6_FUNGAL_2"/>
    <property type="match status" value="1"/>
</dbReference>
<dbReference type="Pfam" id="PF02668">
    <property type="entry name" value="TauD"/>
    <property type="match status" value="1"/>
</dbReference>
<keyword evidence="4" id="KW-0223">Dioxygenase</keyword>
<dbReference type="Pfam" id="PF00172">
    <property type="entry name" value="Zn_clus"/>
    <property type="match status" value="1"/>
</dbReference>
<evidence type="ECO:0000313" key="10">
    <source>
        <dbReference type="Proteomes" id="UP001163105"/>
    </source>
</evidence>
<dbReference type="EMBL" id="JAQHRD010000005">
    <property type="protein sequence ID" value="KAJ6440608.1"/>
    <property type="molecule type" value="Genomic_DNA"/>
</dbReference>
<keyword evidence="5" id="KW-0560">Oxidoreductase</keyword>
<organism evidence="9 10">
    <name type="scientific">Purpureocillium lavendulum</name>
    <dbReference type="NCBI Taxonomy" id="1247861"/>
    <lineage>
        <taxon>Eukaryota</taxon>
        <taxon>Fungi</taxon>
        <taxon>Dikarya</taxon>
        <taxon>Ascomycota</taxon>
        <taxon>Pezizomycotina</taxon>
        <taxon>Sordariomycetes</taxon>
        <taxon>Hypocreomycetidae</taxon>
        <taxon>Hypocreales</taxon>
        <taxon>Ophiocordycipitaceae</taxon>
        <taxon>Purpureocillium</taxon>
    </lineage>
</organism>
<evidence type="ECO:0000256" key="3">
    <source>
        <dbReference type="ARBA" id="ARBA00022723"/>
    </source>
</evidence>
<comment type="similarity">
    <text evidence="2">Belongs to the TfdA dioxygenase family.</text>
</comment>
<dbReference type="GO" id="GO:0008270">
    <property type="term" value="F:zinc ion binding"/>
    <property type="evidence" value="ECO:0007669"/>
    <property type="project" value="InterPro"/>
</dbReference>
<dbReference type="PROSITE" id="PS00463">
    <property type="entry name" value="ZN2_CY6_FUNGAL_1"/>
    <property type="match status" value="1"/>
</dbReference>
<name>A0AB34FM74_9HYPO</name>
<dbReference type="InterPro" id="IPR042098">
    <property type="entry name" value="TauD-like_sf"/>
</dbReference>
<evidence type="ECO:0000256" key="2">
    <source>
        <dbReference type="ARBA" id="ARBA00005896"/>
    </source>
</evidence>
<dbReference type="CDD" id="cd00067">
    <property type="entry name" value="GAL4"/>
    <property type="match status" value="1"/>
</dbReference>
<dbReference type="SUPFAM" id="SSF51197">
    <property type="entry name" value="Clavaminate synthase-like"/>
    <property type="match status" value="1"/>
</dbReference>
<dbReference type="InterPro" id="IPR036864">
    <property type="entry name" value="Zn2-C6_fun-type_DNA-bd_sf"/>
</dbReference>
<dbReference type="InterPro" id="IPR003819">
    <property type="entry name" value="TauD/TfdA-like"/>
</dbReference>
<sequence>MPAVVPLENANRIVGGHADSRPAIQAPLTYAGGLDGFDAADVTPVIGREITGLQIRDLLKAESSSLIRDVAVTVSQRGVLFLKNQDVTPSEMKDFMLKLTSLSGCPSSSGLHVHPLTEEGSELGDQISVISSEKQKKGGGLTHQLSDVSRFASAGWHSDITFERVPSDYAMLKIHTLPPSGGDTLWASGYEVYDRLSAPMKTFLEGLTATHDASFFHDEAARLGNPLRQGERGSPLNKGGNLTAVHPLIRTNPVTGWKSVYVNKGFTKRINGVTKDESDVLLQYLFNLVTQNHDVQVRYRWSKNDVAIWDNRSTFHCRDLEHAETPPLERIAHLLEILDIYASRLYPIWPIVNTNELKEALLATSANSSASRLAHAIALATVAQLKLSTAWRGSPAACALDDGGDESNPLDNLRVSFFLHIYYENLEGGGRKSLLSLREAITLAQIERLEHESTYSSWDEQDQQLYRRVLWLLFVTERGVALLHKLPAILKPNILLPWYGVADDVAHILPDFLKLDSTKGDSWGPGNDIQRADMLVTRQWMRAVLWRAALRFGIIIPSISPVDIAREFLSLISVIPAAALESHGPTVEFKTFEIATAVIDAMASDFCGISDDQSRQVLHGLRSILMSSRGGNEKLLQLLNVRMSAITTSSLLPQPYNVERFVEDVLLSMGEDGTWKSLHLMPSPPAEGHLSAEPGSQDIGMPRKGTAKVRTGCKTCKARRVKCDEQRPTCLRCHKAGKICRGYDPPPIGHYSWEELLFRNKLVRPGPSTLPDATIDELRLCAYYGAVVAPSVNGPVLHTFWTGFVNQVLHNEPAARHAIVAIGSLFESSSAALRNGQIAAAPSDANKHALMHYNTAIRHLMSPKVSMTHDAVLLVCILFICIEFLRYNGRAAATHALHAVSLLNSFGHAREEVLCALLHLGTVPYHFGTGAASSFELPLQIDQTRCPRIFSGPCQPQAWLDSLSIQTVRLVRLAKECRAGASHVIPLQKIKEATVVLDRDLDTWWSAFQDTEHATRDELAIMRKFQEAQFLHAKMRISTDLDHNEYIWATQEAAFRRFITVCQEARGALSNGYGGGRAFVFGMGFSELLFRTVHKCRVLKLRLEALALMDDLCWARETAWDRTLLKALGKKIIEVEHGVELTRKSIDTLREVGAGEVVGPLVRDFVLSPEPEPSANSDGSTTWRRRVTLIRMDPEGKSVGMFDDYVEIRPGDLVEE</sequence>
<evidence type="ECO:0000256" key="4">
    <source>
        <dbReference type="ARBA" id="ARBA00022964"/>
    </source>
</evidence>
<proteinExistence type="inferred from homology"/>
<evidence type="ECO:0000313" key="9">
    <source>
        <dbReference type="EMBL" id="KAJ6440608.1"/>
    </source>
</evidence>
<dbReference type="InterPro" id="IPR001138">
    <property type="entry name" value="Zn2Cys6_DnaBD"/>
</dbReference>